<dbReference type="InterPro" id="IPR010998">
    <property type="entry name" value="Integrase_recombinase_N"/>
</dbReference>
<dbReference type="PROSITE" id="PS51900">
    <property type="entry name" value="CB"/>
    <property type="match status" value="1"/>
</dbReference>
<dbReference type="PROSITE" id="PS51898">
    <property type="entry name" value="TYR_RECOMBINASE"/>
    <property type="match status" value="1"/>
</dbReference>
<keyword evidence="4" id="KW-0233">DNA recombination</keyword>
<dbReference type="InterPro" id="IPR011010">
    <property type="entry name" value="DNA_brk_join_enz"/>
</dbReference>
<dbReference type="InterPro" id="IPR044068">
    <property type="entry name" value="CB"/>
</dbReference>
<reference evidence="8 9" key="1">
    <citation type="submission" date="2023-03" db="EMBL/GenBank/DDBJ databases">
        <authorList>
            <person name="Pearce D."/>
        </authorList>
    </citation>
    <scope>NUCLEOTIDE SEQUENCE [LARGE SCALE GENOMIC DNA]</scope>
    <source>
        <strain evidence="8">Msz</strain>
    </source>
</reference>
<dbReference type="InterPro" id="IPR013762">
    <property type="entry name" value="Integrase-like_cat_sf"/>
</dbReference>
<dbReference type="Proteomes" id="UP001162030">
    <property type="component" value="Chromosome"/>
</dbReference>
<keyword evidence="2" id="KW-0229">DNA integration</keyword>
<dbReference type="InterPro" id="IPR050808">
    <property type="entry name" value="Phage_Integrase"/>
</dbReference>
<keyword evidence="3 5" id="KW-0238">DNA-binding</keyword>
<evidence type="ECO:0000259" key="7">
    <source>
        <dbReference type="PROSITE" id="PS51900"/>
    </source>
</evidence>
<protein>
    <recommendedName>
        <fullName evidence="10">Integrase</fullName>
    </recommendedName>
</protein>
<evidence type="ECO:0000256" key="1">
    <source>
        <dbReference type="ARBA" id="ARBA00008857"/>
    </source>
</evidence>
<accession>A0ABM9I676</accession>
<dbReference type="SUPFAM" id="SSF56349">
    <property type="entry name" value="DNA breaking-rejoining enzymes"/>
    <property type="match status" value="1"/>
</dbReference>
<evidence type="ECO:0000256" key="5">
    <source>
        <dbReference type="PROSITE-ProRule" id="PRU01248"/>
    </source>
</evidence>
<dbReference type="CDD" id="cd00801">
    <property type="entry name" value="INT_P4_C"/>
    <property type="match status" value="1"/>
</dbReference>
<evidence type="ECO:0000256" key="2">
    <source>
        <dbReference type="ARBA" id="ARBA00022908"/>
    </source>
</evidence>
<feature type="domain" description="Tyr recombinase" evidence="6">
    <location>
        <begin position="199"/>
        <end position="382"/>
    </location>
</feature>
<proteinExistence type="inferred from homology"/>
<name>A0ABM9I676_9GAMM</name>
<dbReference type="EMBL" id="OX458333">
    <property type="protein sequence ID" value="CAI8918348.1"/>
    <property type="molecule type" value="Genomic_DNA"/>
</dbReference>
<gene>
    <name evidence="8" type="primary">intB</name>
    <name evidence="8" type="ORF">MSZNOR_3790</name>
</gene>
<dbReference type="Pfam" id="PF13356">
    <property type="entry name" value="Arm-DNA-bind_3"/>
    <property type="match status" value="1"/>
</dbReference>
<dbReference type="PANTHER" id="PTHR30629">
    <property type="entry name" value="PROPHAGE INTEGRASE"/>
    <property type="match status" value="1"/>
</dbReference>
<comment type="similarity">
    <text evidence="1">Belongs to the 'phage' integrase family.</text>
</comment>
<dbReference type="InterPro" id="IPR025166">
    <property type="entry name" value="Integrase_DNA_bind_dom"/>
</dbReference>
<dbReference type="Gene3D" id="1.10.150.130">
    <property type="match status" value="1"/>
</dbReference>
<dbReference type="InterPro" id="IPR038488">
    <property type="entry name" value="Integrase_DNA-bd_sf"/>
</dbReference>
<sequence length="404" mass="45925">MPLTDNTIRNAKPHQKPVRLYDSGGLYLEVAPSGGKWWRFKYRFDGKEKRISLGTYPETSLKEAREKRDHARKLVAQGIDPSAERKATKTAESETFEAIYREWLEKFSPRWAPSHKENIVRRIEKDILPWLGARPIAELKAADLLTALRRIEARGALESAHRTKQACGQVFRYAVATGRAERDPTADLRGALPPSTKKSFAAITDPKDVGALLRVIDGYEGSFIVRCALRLAPLVFVRPGELRQAEWSEFDLERGEWRIPGSKMKMKEPHIVPLSRQALVILEELRPFTGTGRYLFPSERSRDRPMSDGTVNAALRRMGYGSDVMTGHGFRTTACSILNEQGWNRDAIERQLAHAERNKVRAAYHRAEHLPERRKMMQAWADYLDSLKNGADIIPLSAPQFGIR</sequence>
<dbReference type="PANTHER" id="PTHR30629:SF2">
    <property type="entry name" value="PROPHAGE INTEGRASE INTS-RELATED"/>
    <property type="match status" value="1"/>
</dbReference>
<organism evidence="8 9">
    <name type="scientific">Methylocaldum szegediense</name>
    <dbReference type="NCBI Taxonomy" id="73780"/>
    <lineage>
        <taxon>Bacteria</taxon>
        <taxon>Pseudomonadati</taxon>
        <taxon>Pseudomonadota</taxon>
        <taxon>Gammaproteobacteria</taxon>
        <taxon>Methylococcales</taxon>
        <taxon>Methylococcaceae</taxon>
        <taxon>Methylocaldum</taxon>
    </lineage>
</organism>
<dbReference type="Pfam" id="PF00589">
    <property type="entry name" value="Phage_integrase"/>
    <property type="match status" value="1"/>
</dbReference>
<dbReference type="RefSeq" id="WP_317963395.1">
    <property type="nucleotide sequence ID" value="NZ_OX458333.1"/>
</dbReference>
<evidence type="ECO:0000313" key="8">
    <source>
        <dbReference type="EMBL" id="CAI8918348.1"/>
    </source>
</evidence>
<dbReference type="Gene3D" id="3.30.160.390">
    <property type="entry name" value="Integrase, DNA-binding domain"/>
    <property type="match status" value="1"/>
</dbReference>
<evidence type="ECO:0000313" key="9">
    <source>
        <dbReference type="Proteomes" id="UP001162030"/>
    </source>
</evidence>
<dbReference type="Pfam" id="PF22022">
    <property type="entry name" value="Phage_int_M"/>
    <property type="match status" value="1"/>
</dbReference>
<dbReference type="InterPro" id="IPR002104">
    <property type="entry name" value="Integrase_catalytic"/>
</dbReference>
<evidence type="ECO:0000256" key="3">
    <source>
        <dbReference type="ARBA" id="ARBA00023125"/>
    </source>
</evidence>
<dbReference type="InterPro" id="IPR053876">
    <property type="entry name" value="Phage_int_M"/>
</dbReference>
<feature type="domain" description="Core-binding (CB)" evidence="7">
    <location>
        <begin position="94"/>
        <end position="175"/>
    </location>
</feature>
<evidence type="ECO:0000256" key="4">
    <source>
        <dbReference type="ARBA" id="ARBA00023172"/>
    </source>
</evidence>
<keyword evidence="9" id="KW-1185">Reference proteome</keyword>
<dbReference type="Gene3D" id="1.10.443.10">
    <property type="entry name" value="Intergrase catalytic core"/>
    <property type="match status" value="1"/>
</dbReference>
<evidence type="ECO:0000259" key="6">
    <source>
        <dbReference type="PROSITE" id="PS51898"/>
    </source>
</evidence>
<evidence type="ECO:0008006" key="10">
    <source>
        <dbReference type="Google" id="ProtNLM"/>
    </source>
</evidence>